<dbReference type="Gene3D" id="3.40.50.261">
    <property type="entry name" value="Succinyl-CoA synthetase domains"/>
    <property type="match status" value="2"/>
</dbReference>
<dbReference type="Pfam" id="PF13549">
    <property type="entry name" value="ATP-grasp_5"/>
    <property type="match status" value="1"/>
</dbReference>
<dbReference type="GO" id="GO:0016747">
    <property type="term" value="F:acyltransferase activity, transferring groups other than amino-acyl groups"/>
    <property type="evidence" value="ECO:0007669"/>
    <property type="project" value="InterPro"/>
</dbReference>
<evidence type="ECO:0000256" key="2">
    <source>
        <dbReference type="ARBA" id="ARBA00022741"/>
    </source>
</evidence>
<evidence type="ECO:0000256" key="1">
    <source>
        <dbReference type="ARBA" id="ARBA00022598"/>
    </source>
</evidence>
<dbReference type="PANTHER" id="PTHR43334:SF1">
    <property type="entry name" value="3-HYDROXYPROPIONATE--COA LIGASE [ADP-FORMING]"/>
    <property type="match status" value="1"/>
</dbReference>
<comment type="caution">
    <text evidence="5">The sequence shown here is derived from an EMBL/GenBank/DDBJ whole genome shotgun (WGS) entry which is preliminary data.</text>
</comment>
<dbReference type="Gene3D" id="3.40.50.720">
    <property type="entry name" value="NAD(P)-binding Rossmann-like Domain"/>
    <property type="match status" value="1"/>
</dbReference>
<dbReference type="InterPro" id="IPR003781">
    <property type="entry name" value="CoA-bd"/>
</dbReference>
<dbReference type="Pfam" id="PF13607">
    <property type="entry name" value="Succ_CoA_lig"/>
    <property type="match status" value="1"/>
</dbReference>
<organism evidence="5 6">
    <name type="scientific">Candidatus Accumulibacter adjunctus</name>
    <dbReference type="NCBI Taxonomy" id="1454001"/>
    <lineage>
        <taxon>Bacteria</taxon>
        <taxon>Pseudomonadati</taxon>
        <taxon>Pseudomonadota</taxon>
        <taxon>Betaproteobacteria</taxon>
        <taxon>Candidatus Accumulibacter</taxon>
    </lineage>
</organism>
<dbReference type="PATRIC" id="fig|1454001.3.peg.732"/>
<keyword evidence="6" id="KW-1185">Reference proteome</keyword>
<dbReference type="STRING" id="1454001.AW08_00788"/>
<dbReference type="SUPFAM" id="SSF55729">
    <property type="entry name" value="Acyl-CoA N-acyltransferases (Nat)"/>
    <property type="match status" value="1"/>
</dbReference>
<keyword evidence="2" id="KW-0547">Nucleotide-binding</keyword>
<dbReference type="AlphaFoldDB" id="A0A011NWI4"/>
<dbReference type="InterPro" id="IPR051538">
    <property type="entry name" value="Acyl-CoA_Synth/Transferase"/>
</dbReference>
<gene>
    <name evidence="5" type="ORF">AW08_00788</name>
</gene>
<dbReference type="GO" id="GO:0005524">
    <property type="term" value="F:ATP binding"/>
    <property type="evidence" value="ECO:0007669"/>
    <property type="project" value="UniProtKB-KW"/>
</dbReference>
<reference evidence="5" key="1">
    <citation type="submission" date="2014-02" db="EMBL/GenBank/DDBJ databases">
        <title>Expanding our view of genomic diversity in Candidatus Accumulibacter clades.</title>
        <authorList>
            <person name="Skennerton C.T."/>
            <person name="Barr J.J."/>
            <person name="Slater F.R."/>
            <person name="Bond P.L."/>
            <person name="Tyson G.W."/>
        </authorList>
    </citation>
    <scope>NUCLEOTIDE SEQUENCE [LARGE SCALE GENOMIC DNA]</scope>
</reference>
<dbReference type="PANTHER" id="PTHR43334">
    <property type="entry name" value="ACETATE--COA LIGASE [ADP-FORMING]"/>
    <property type="match status" value="1"/>
</dbReference>
<dbReference type="SUPFAM" id="SSF51735">
    <property type="entry name" value="NAD(P)-binding Rossmann-fold domains"/>
    <property type="match status" value="1"/>
</dbReference>
<dbReference type="SUPFAM" id="SSF56059">
    <property type="entry name" value="Glutathione synthetase ATP-binding domain-like"/>
    <property type="match status" value="1"/>
</dbReference>
<dbReference type="Proteomes" id="UP000020218">
    <property type="component" value="Unassembled WGS sequence"/>
</dbReference>
<dbReference type="InterPro" id="IPR000182">
    <property type="entry name" value="GNAT_dom"/>
</dbReference>
<dbReference type="GO" id="GO:0016874">
    <property type="term" value="F:ligase activity"/>
    <property type="evidence" value="ECO:0007669"/>
    <property type="project" value="UniProtKB-KW"/>
</dbReference>
<evidence type="ECO:0000259" key="4">
    <source>
        <dbReference type="PROSITE" id="PS51186"/>
    </source>
</evidence>
<dbReference type="PROSITE" id="PS51186">
    <property type="entry name" value="GNAT"/>
    <property type="match status" value="1"/>
</dbReference>
<feature type="domain" description="N-acetyltransferase" evidence="4">
    <location>
        <begin position="724"/>
        <end position="880"/>
    </location>
</feature>
<dbReference type="Pfam" id="PF13380">
    <property type="entry name" value="CoA_binding_2"/>
    <property type="match status" value="1"/>
</dbReference>
<sequence length="885" mass="93067">MTVRNLEFLFRPASVAIVAEPDEASRYAEVVRSNLAGGCFSGPVMSVVARQRKLLLLPAGVRLDPLAAVPDLAVICASLDKVPSIIEQLGNLGTRAVVVGPWLWHRMHRNEIAAAQRGILAAARPFLMRVLGPGSGGLVVPAQHLNASAAPVAIAAGKIALVTHSTAMTAAILDRACSKDIGFSTVLHLGSGLDVDLADVLDWLAGDGETKAILVQFDTVPAGRKFMSAARAAARHKPVVAIRGRSLAGDSNPAFPPDEVYEAALRRAGWVSVDTLGGVFEAIEGMARMRPLRGERLTILANGHGLGRIAGETLLRSGGKLGKLSRETSKRLEGLLQTRSSLANPIALPADVTVRQWAAALACVLADSGTQNVLTVCSPSPFAPGPQVAEAICKVSRESERNVFTCWVGGKSMLAAQRVAAEHGVISHESPERAIAVFLGVLSYLHNRRLLLQLPASRAEDFAPDLAAARSAVGEAVAARAGSLSVAQARRLLAAYGIVLAAHPVSSSIEAAILAADEVGYPVDLALVGGGSADCTATAVDLRSPADIRLAARGLRGALRTQQAAARVGGYRVRPSAARSGAPPLRFGVAVDAVFGPLILFGPAARSGASAGRVVVALPPLNLTLARDLVARSGILAKLPDESRSELQTAASQALVRLSQLLTDNDEVVSVELDPLHVERNGVFAIDAGIGIASHTPAVAGHRFAIRPYPKELEQPLEWQGRRLSIRPIRPEDESLLGELLHSLAPEDSRMRFFDAIRSLPRVRLARFAQIDYDREMALVAIENPGAAGERVLGEVRAVSEPGKAVADFAIVVASEIKGMGLGAALLQSLVRYCRSEGIGELRGETLDGNLRMQGLARKLGFEQRSGADRGTVDLRLTLGGSAAA</sequence>
<protein>
    <submittedName>
        <fullName evidence="5">Acetyl coenzyme A synthetase (ADP forming), alpha domain protein</fullName>
    </submittedName>
</protein>
<dbReference type="SUPFAM" id="SSF52210">
    <property type="entry name" value="Succinyl-CoA synthetase domains"/>
    <property type="match status" value="2"/>
</dbReference>
<evidence type="ECO:0000313" key="6">
    <source>
        <dbReference type="Proteomes" id="UP000020218"/>
    </source>
</evidence>
<evidence type="ECO:0000256" key="3">
    <source>
        <dbReference type="ARBA" id="ARBA00022840"/>
    </source>
</evidence>
<accession>A0A011NWI4</accession>
<dbReference type="InterPro" id="IPR032875">
    <property type="entry name" value="Succ_CoA_lig_flav_dom"/>
</dbReference>
<dbReference type="InterPro" id="IPR013815">
    <property type="entry name" value="ATP_grasp_subdomain_1"/>
</dbReference>
<dbReference type="Gene3D" id="3.40.630.30">
    <property type="match status" value="1"/>
</dbReference>
<evidence type="ECO:0000313" key="5">
    <source>
        <dbReference type="EMBL" id="EXI68962.1"/>
    </source>
</evidence>
<dbReference type="Gene3D" id="3.30.470.20">
    <property type="entry name" value="ATP-grasp fold, B domain"/>
    <property type="match status" value="1"/>
</dbReference>
<keyword evidence="1" id="KW-0436">Ligase</keyword>
<dbReference type="Gene3D" id="3.30.1490.20">
    <property type="entry name" value="ATP-grasp fold, A domain"/>
    <property type="match status" value="1"/>
</dbReference>
<dbReference type="InterPro" id="IPR016102">
    <property type="entry name" value="Succinyl-CoA_synth-like"/>
</dbReference>
<dbReference type="Pfam" id="PF00583">
    <property type="entry name" value="Acetyltransf_1"/>
    <property type="match status" value="1"/>
</dbReference>
<dbReference type="InterPro" id="IPR036291">
    <property type="entry name" value="NAD(P)-bd_dom_sf"/>
</dbReference>
<proteinExistence type="predicted"/>
<dbReference type="InterPro" id="IPR016181">
    <property type="entry name" value="Acyl_CoA_acyltransferase"/>
</dbReference>
<keyword evidence="3" id="KW-0067">ATP-binding</keyword>
<dbReference type="EMBL" id="JFAX01000003">
    <property type="protein sequence ID" value="EXI68962.1"/>
    <property type="molecule type" value="Genomic_DNA"/>
</dbReference>
<name>A0A011NWI4_9PROT</name>